<reference evidence="1 2" key="1">
    <citation type="journal article" date="2021" name="Commun. Biol.">
        <title>The genome of Shorea leprosula (Dipterocarpaceae) highlights the ecological relevance of drought in aseasonal tropical rainforests.</title>
        <authorList>
            <person name="Ng K.K.S."/>
            <person name="Kobayashi M.J."/>
            <person name="Fawcett J.A."/>
            <person name="Hatakeyama M."/>
            <person name="Paape T."/>
            <person name="Ng C.H."/>
            <person name="Ang C.C."/>
            <person name="Tnah L.H."/>
            <person name="Lee C.T."/>
            <person name="Nishiyama T."/>
            <person name="Sese J."/>
            <person name="O'Brien M.J."/>
            <person name="Copetti D."/>
            <person name="Mohd Noor M.I."/>
            <person name="Ong R.C."/>
            <person name="Putra M."/>
            <person name="Sireger I.Z."/>
            <person name="Indrioko S."/>
            <person name="Kosugi Y."/>
            <person name="Izuno A."/>
            <person name="Isagi Y."/>
            <person name="Lee S.L."/>
            <person name="Shimizu K.K."/>
        </authorList>
    </citation>
    <scope>NUCLEOTIDE SEQUENCE [LARGE SCALE GENOMIC DNA]</scope>
    <source>
        <strain evidence="1">214</strain>
    </source>
</reference>
<sequence>MNGITCSNTITWKKRTERSDMGGSSFCENIIIPLNLCF</sequence>
<name>A0AAV5IAR0_9ROSI</name>
<proteinExistence type="predicted"/>
<gene>
    <name evidence="1" type="ORF">SLEP1_g7849</name>
</gene>
<evidence type="ECO:0000313" key="2">
    <source>
        <dbReference type="Proteomes" id="UP001054252"/>
    </source>
</evidence>
<organism evidence="1 2">
    <name type="scientific">Rubroshorea leprosula</name>
    <dbReference type="NCBI Taxonomy" id="152421"/>
    <lineage>
        <taxon>Eukaryota</taxon>
        <taxon>Viridiplantae</taxon>
        <taxon>Streptophyta</taxon>
        <taxon>Embryophyta</taxon>
        <taxon>Tracheophyta</taxon>
        <taxon>Spermatophyta</taxon>
        <taxon>Magnoliopsida</taxon>
        <taxon>eudicotyledons</taxon>
        <taxon>Gunneridae</taxon>
        <taxon>Pentapetalae</taxon>
        <taxon>rosids</taxon>
        <taxon>malvids</taxon>
        <taxon>Malvales</taxon>
        <taxon>Dipterocarpaceae</taxon>
        <taxon>Rubroshorea</taxon>
    </lineage>
</organism>
<dbReference type="Proteomes" id="UP001054252">
    <property type="component" value="Unassembled WGS sequence"/>
</dbReference>
<protein>
    <submittedName>
        <fullName evidence="1">Uncharacterized protein</fullName>
    </submittedName>
</protein>
<keyword evidence="2" id="KW-1185">Reference proteome</keyword>
<dbReference type="EMBL" id="BPVZ01000008">
    <property type="protein sequence ID" value="GKU94345.1"/>
    <property type="molecule type" value="Genomic_DNA"/>
</dbReference>
<accession>A0AAV5IAR0</accession>
<dbReference type="AlphaFoldDB" id="A0AAV5IAR0"/>
<comment type="caution">
    <text evidence="1">The sequence shown here is derived from an EMBL/GenBank/DDBJ whole genome shotgun (WGS) entry which is preliminary data.</text>
</comment>
<evidence type="ECO:0000313" key="1">
    <source>
        <dbReference type="EMBL" id="GKU94345.1"/>
    </source>
</evidence>